<reference evidence="2 3" key="1">
    <citation type="submission" date="2021-05" db="EMBL/GenBank/DDBJ databases">
        <title>A Polyphasic approach of four new species of the genus Ohtaekwangia: Ohtaekwangia histidinii sp. nov., Ohtaekwangia cretensis sp. nov., Ohtaekwangia indiensis sp. nov., Ohtaekwangia reichenbachii sp. nov. from diverse environment.</title>
        <authorList>
            <person name="Octaviana S."/>
        </authorList>
    </citation>
    <scope>NUCLEOTIDE SEQUENCE [LARGE SCALE GENOMIC DNA]</scope>
    <source>
        <strain evidence="2 3">PWU4</strain>
    </source>
</reference>
<evidence type="ECO:0000313" key="3">
    <source>
        <dbReference type="Proteomes" id="UP001319200"/>
    </source>
</evidence>
<name>A0AAP2DPN2_9BACT</name>
<dbReference type="Proteomes" id="UP001319200">
    <property type="component" value="Unassembled WGS sequence"/>
</dbReference>
<dbReference type="Pfam" id="PF02582">
    <property type="entry name" value="DUF155"/>
    <property type="match status" value="1"/>
</dbReference>
<dbReference type="RefSeq" id="WP_254168659.1">
    <property type="nucleotide sequence ID" value="NZ_JAHESF010000037.1"/>
</dbReference>
<feature type="domain" description="DUF155" evidence="1">
    <location>
        <begin position="49"/>
        <end position="214"/>
    </location>
</feature>
<evidence type="ECO:0000259" key="1">
    <source>
        <dbReference type="Pfam" id="PF02582"/>
    </source>
</evidence>
<evidence type="ECO:0000313" key="2">
    <source>
        <dbReference type="EMBL" id="MBT1700218.1"/>
    </source>
</evidence>
<dbReference type="InterPro" id="IPR051624">
    <property type="entry name" value="RMD1/Sad1-interacting"/>
</dbReference>
<gene>
    <name evidence="2" type="ORF">KK083_25240</name>
</gene>
<proteinExistence type="predicted"/>
<protein>
    <submittedName>
        <fullName evidence="2">RMD1 family protein</fullName>
    </submittedName>
</protein>
<dbReference type="EMBL" id="JAHESF010000037">
    <property type="protein sequence ID" value="MBT1700218.1"/>
    <property type="molecule type" value="Genomic_DNA"/>
</dbReference>
<keyword evidence="3" id="KW-1185">Reference proteome</keyword>
<comment type="caution">
    <text evidence="2">The sequence shown here is derived from an EMBL/GenBank/DDBJ whole genome shotgun (WGS) entry which is preliminary data.</text>
</comment>
<organism evidence="2 3">
    <name type="scientific">Chryseosolibacter histidini</name>
    <dbReference type="NCBI Taxonomy" id="2782349"/>
    <lineage>
        <taxon>Bacteria</taxon>
        <taxon>Pseudomonadati</taxon>
        <taxon>Bacteroidota</taxon>
        <taxon>Cytophagia</taxon>
        <taxon>Cytophagales</taxon>
        <taxon>Chryseotaleaceae</taxon>
        <taxon>Chryseosolibacter</taxon>
    </lineage>
</organism>
<accession>A0AAP2DPN2</accession>
<dbReference type="PANTHER" id="PTHR16255:SF6">
    <property type="entry name" value="PROTEIN RETARDED ROOT GROWTH-LIKE"/>
    <property type="match status" value="1"/>
</dbReference>
<dbReference type="InterPro" id="IPR003734">
    <property type="entry name" value="DUF155"/>
</dbReference>
<dbReference type="AlphaFoldDB" id="A0AAP2DPN2"/>
<sequence>MAQTVKLTAFLVANQLDIKGIKSFLDIKPLADSSSELFYGFGSGKYQQYFNYGVVVFTGYSEEEMKWGIKTVHEYQKNPIVAWLRDEFQIRVEEGRENLFEFNEAILGKLDERVIRVAMLNLAQSVALDYYHGVSENLLTEVKGFANELELTGKLKISRKNMLRFLGKALNTQNDIAENIYIFDGPDLAWEDEYLDKLNQGLMKHFDLRVRFSEIEYTLRIIEDNLTVFREIIHQRESNTLEYIIIILILVEVFDLLIIKILNF</sequence>
<dbReference type="PANTHER" id="PTHR16255">
    <property type="entry name" value="REQUIRED FOR MEIOTIC NUCLEAR DIVISION PROTEIN 1 HOMOLOG"/>
    <property type="match status" value="1"/>
</dbReference>